<sequence>MKNDALNRTKLNSLSKDTLILLLLQQSENFQLLSAQSSVIQKQNEQLIKQIESLKEQLAIRTNHRFGRKTEVSSQIPGQLSLDFGDQAILNEAELAVAESLPEEPTIEEVIVRKKRTKGKRAANLDSIEVESVCHACTEEELTKQFPKGWHELPDEVYNELLYTPAKFKVLEHHVKVYAGDCDKGGILRAKAPNRLLSHSILTPELAAAVFNAKYVNAMPLNRLSEEFLRNDVNIPRQDMAGWMIRLADYYLEPVHKMMKAELLQSHHVHCDETPFIMPEHSKEYMWVFHSPEGPTSPPVFLYEYLGGRNGTVLEKYLKGYKGTLVTDGYQPYHTLMKKDGELKVAGCWAHARRKFAEIIKATRKGQVLTPAQEAASEAIRLIDMIYHRDNSFKESSTEERLINRQQTVAPLVDAYFAWVKQTRNKICGSQKLTEALNYSFNQEPYLQVFLQDALIPLDNNDAERSIRSFCVGKHSWHIIDSVRGASASALLYSIAESAKANQLKPYEYFAYLLKELLKYPRENVPEEELKKLMPWSEALPDSCRKNKTR</sequence>
<comment type="caution">
    <text evidence="5">The sequence shown here is derived from an EMBL/GenBank/DDBJ whole genome shotgun (WGS) entry which is preliminary data.</text>
</comment>
<reference evidence="5 6" key="1">
    <citation type="submission" date="2009-04" db="EMBL/GenBank/DDBJ databases">
        <authorList>
            <person name="Qin X."/>
            <person name="Bachman B."/>
            <person name="Battles P."/>
            <person name="Bell A."/>
            <person name="Bess C."/>
            <person name="Bickham C."/>
            <person name="Chaboub L."/>
            <person name="Chen D."/>
            <person name="Coyle M."/>
            <person name="Deiros D.R."/>
            <person name="Dinh H."/>
            <person name="Forbes L."/>
            <person name="Fowler G."/>
            <person name="Francisco L."/>
            <person name="Fu Q."/>
            <person name="Gubbala S."/>
            <person name="Hale W."/>
            <person name="Han Y."/>
            <person name="Hemphill L."/>
            <person name="Highlander S.K."/>
            <person name="Hirani K."/>
            <person name="Hogues M."/>
            <person name="Jackson L."/>
            <person name="Jakkamsetti A."/>
            <person name="Javaid M."/>
            <person name="Jiang H."/>
            <person name="Korchina V."/>
            <person name="Kovar C."/>
            <person name="Lara F."/>
            <person name="Lee S."/>
            <person name="Mata R."/>
            <person name="Mathew T."/>
            <person name="Moen C."/>
            <person name="Morales K."/>
            <person name="Munidasa M."/>
            <person name="Nazareth L."/>
            <person name="Ngo R."/>
            <person name="Nguyen L."/>
            <person name="Okwuonu G."/>
            <person name="Ongeri F."/>
            <person name="Patil S."/>
            <person name="Petrosino J."/>
            <person name="Pham C."/>
            <person name="Pham P."/>
            <person name="Pu L.-L."/>
            <person name="Puazo M."/>
            <person name="Raj R."/>
            <person name="Reid J."/>
            <person name="Rouhana J."/>
            <person name="Saada N."/>
            <person name="Shang Y."/>
            <person name="Simmons D."/>
            <person name="Thornton R."/>
            <person name="Warren J."/>
            <person name="Weissenberger G."/>
            <person name="Zhang J."/>
            <person name="Zhang L."/>
            <person name="Zhou C."/>
            <person name="Zhu D."/>
            <person name="Muzny D."/>
            <person name="Worley K."/>
            <person name="Gibbs R."/>
        </authorList>
    </citation>
    <scope>NUCLEOTIDE SEQUENCE [LARGE SCALE GENOMIC DNA]</scope>
    <source>
        <strain evidence="5 6">F0268</strain>
    </source>
</reference>
<keyword evidence="6" id="KW-1185">Reference proteome</keyword>
<evidence type="ECO:0000313" key="5">
    <source>
        <dbReference type="EMBL" id="EEJ52452.1"/>
    </source>
</evidence>
<dbReference type="InterPro" id="IPR024463">
    <property type="entry name" value="Transposase_TnpC_homeodom"/>
</dbReference>
<dbReference type="PANTHER" id="PTHR33678">
    <property type="entry name" value="BLL1576 PROTEIN"/>
    <property type="match status" value="1"/>
</dbReference>
<dbReference type="OrthoDB" id="9760067at2"/>
<accession>C2KUW3</accession>
<dbReference type="EMBL" id="ACKX01000028">
    <property type="protein sequence ID" value="EEJ52452.1"/>
    <property type="molecule type" value="Genomic_DNA"/>
</dbReference>
<feature type="domain" description="Transposase IS66 C-terminal" evidence="4">
    <location>
        <begin position="494"/>
        <end position="536"/>
    </location>
</feature>
<feature type="domain" description="Transposase TnpC homeodomain" evidence="3">
    <location>
        <begin position="54"/>
        <end position="133"/>
    </location>
</feature>
<dbReference type="eggNOG" id="COG4974">
    <property type="taxonomic scope" value="Bacteria"/>
</dbReference>
<dbReference type="HOGENOM" id="CLU_023034_0_2_9"/>
<proteinExistence type="predicted"/>
<dbReference type="InterPro" id="IPR004291">
    <property type="entry name" value="Transposase_IS66_central"/>
</dbReference>
<feature type="domain" description="Transposase IS66 central" evidence="2">
    <location>
        <begin position="199"/>
        <end position="487"/>
    </location>
</feature>
<evidence type="ECO:0000259" key="3">
    <source>
        <dbReference type="Pfam" id="PF13007"/>
    </source>
</evidence>
<evidence type="ECO:0000313" key="6">
    <source>
        <dbReference type="Proteomes" id="UP000004121"/>
    </source>
</evidence>
<feature type="coiled-coil region" evidence="1">
    <location>
        <begin position="37"/>
        <end position="64"/>
    </location>
</feature>
<dbReference type="InterPro" id="IPR039552">
    <property type="entry name" value="IS66_C"/>
</dbReference>
<protein>
    <submittedName>
        <fullName evidence="5">IS66 family element, transposase</fullName>
    </submittedName>
</protein>
<dbReference type="Pfam" id="PF03050">
    <property type="entry name" value="DDE_Tnp_IS66"/>
    <property type="match status" value="1"/>
</dbReference>
<dbReference type="Pfam" id="PF13817">
    <property type="entry name" value="DDE_Tnp_IS66_C"/>
    <property type="match status" value="1"/>
</dbReference>
<dbReference type="Proteomes" id="UP000004121">
    <property type="component" value="Unassembled WGS sequence"/>
</dbReference>
<name>C2KUW3_9FIRM</name>
<organism evidence="5 6">
    <name type="scientific">Oribacterium sinus F0268</name>
    <dbReference type="NCBI Taxonomy" id="585501"/>
    <lineage>
        <taxon>Bacteria</taxon>
        <taxon>Bacillati</taxon>
        <taxon>Bacillota</taxon>
        <taxon>Clostridia</taxon>
        <taxon>Lachnospirales</taxon>
        <taxon>Lachnospiraceae</taxon>
        <taxon>Oribacterium</taxon>
    </lineage>
</organism>
<dbReference type="InterPro" id="IPR052344">
    <property type="entry name" value="Transposase-related"/>
</dbReference>
<evidence type="ECO:0000259" key="4">
    <source>
        <dbReference type="Pfam" id="PF13817"/>
    </source>
</evidence>
<gene>
    <name evidence="5" type="ORF">HMPREF6123_0282</name>
</gene>
<evidence type="ECO:0000256" key="1">
    <source>
        <dbReference type="SAM" id="Coils"/>
    </source>
</evidence>
<keyword evidence="1" id="KW-0175">Coiled coil</keyword>
<evidence type="ECO:0000259" key="2">
    <source>
        <dbReference type="Pfam" id="PF03050"/>
    </source>
</evidence>
<dbReference type="AlphaFoldDB" id="C2KUW3"/>
<dbReference type="STRING" id="585501.HMPREF6123_0282"/>
<dbReference type="Pfam" id="PF13007">
    <property type="entry name" value="LZ_Tnp_IS66"/>
    <property type="match status" value="1"/>
</dbReference>
<dbReference type="NCBIfam" id="NF033517">
    <property type="entry name" value="transpos_IS66"/>
    <property type="match status" value="1"/>
</dbReference>
<dbReference type="InParanoid" id="C2KUW3"/>